<sequence length="736" mass="80303">MGPISDVDPASPQLLPQILNQVNGTTSQFEDGAATILSGLAGCRASIRHAQDAGVLWHNAYRSEQEKVVYLSKDNEQLRYKIWKLEEQIKTSQYCYYQRLPCYPGSAGPGAVQARPCTQWERTAGFCPDQAPMAHPGNHSVGDLQGYPAAPLKGHGEPVIPRNAWDPFQRGYISTAPPKYPPPTSCGVGTEPGRSSTTLLDLASAALNYDNSGYIKRSSSMRRQSSHDARRYNELWQRLATEGANFAYRNRYMLLADKSPPSPNSSLWTLAAKPVDFNGPSDPLNPLNWPGKKKAATCTILSISTMIVASASSIFAPAIPAVMRAYDIQKEVATLGVSLYVFGFAFGPLIFGPLSERKGRYFPLAWSMLGFTLSSFATGISDSMYALFIFRFLAGFFGSGPLTIAGPAFADMFTPEQRGVPVVTFCLMVFIGPLTAPFIGGFILMNPSLSWRWTAYIPGFCGAAVFLILATFLPETFQPVILMQKARRLRREAGDWSFHSVHEEALLDTTGMLTGHLTLPLKMMVQQPIVLCMCVFGSFVYGLLYLFLTAYPYVFQVTRGMNPGVGGLPYIGIVVGTLFGAIAIGAMQPWVLRKMKENGGEMMPEWRLPAAIPGSVLFTSGLFWLGWSGHTNTIHWIVPTASGIFTGFGLLTMFLSSLAYLVDSMGSRSASAIAAHTMLRSVAGGTFPLFATQLFDRLGVQWACTLLGCVSAVLIPIPVVLYVFGRQIRSHGLPQP</sequence>
<name>A0A5N6XM77_9EURO</name>
<accession>A0A5N6XM77</accession>
<gene>
    <name evidence="7" type="ORF">BDV24DRAFT_170271</name>
</gene>
<dbReference type="InterPro" id="IPR036259">
    <property type="entry name" value="MFS_trans_sf"/>
</dbReference>
<comment type="subcellular location">
    <subcellularLocation>
        <location evidence="1">Membrane</location>
        <topology evidence="1">Multi-pass membrane protein</topology>
    </subcellularLocation>
</comment>
<feature type="transmembrane region" description="Helical" evidence="5">
    <location>
        <begin position="608"/>
        <end position="627"/>
    </location>
</feature>
<dbReference type="InterPro" id="IPR011701">
    <property type="entry name" value="MFS"/>
</dbReference>
<evidence type="ECO:0000256" key="5">
    <source>
        <dbReference type="SAM" id="Phobius"/>
    </source>
</evidence>
<evidence type="ECO:0000256" key="3">
    <source>
        <dbReference type="ARBA" id="ARBA00022989"/>
    </source>
</evidence>
<keyword evidence="3 5" id="KW-1133">Transmembrane helix</keyword>
<dbReference type="Gene3D" id="1.20.1250.20">
    <property type="entry name" value="MFS general substrate transporter like domains"/>
    <property type="match status" value="1"/>
</dbReference>
<keyword evidence="4 5" id="KW-0472">Membrane</keyword>
<feature type="transmembrane region" description="Helical" evidence="5">
    <location>
        <begin position="529"/>
        <end position="548"/>
    </location>
</feature>
<dbReference type="GO" id="GO:0005886">
    <property type="term" value="C:plasma membrane"/>
    <property type="evidence" value="ECO:0007669"/>
    <property type="project" value="TreeGrafter"/>
</dbReference>
<dbReference type="OrthoDB" id="9986881at2759"/>
<proteinExistence type="predicted"/>
<feature type="transmembrane region" description="Helical" evidence="5">
    <location>
        <begin position="422"/>
        <end position="444"/>
    </location>
</feature>
<dbReference type="GO" id="GO:0022857">
    <property type="term" value="F:transmembrane transporter activity"/>
    <property type="evidence" value="ECO:0007669"/>
    <property type="project" value="InterPro"/>
</dbReference>
<feature type="transmembrane region" description="Helical" evidence="5">
    <location>
        <begin position="633"/>
        <end position="661"/>
    </location>
</feature>
<feature type="transmembrane region" description="Helical" evidence="5">
    <location>
        <begin position="386"/>
        <end position="410"/>
    </location>
</feature>
<evidence type="ECO:0000256" key="4">
    <source>
        <dbReference type="ARBA" id="ARBA00023136"/>
    </source>
</evidence>
<evidence type="ECO:0000256" key="2">
    <source>
        <dbReference type="ARBA" id="ARBA00022692"/>
    </source>
</evidence>
<organism evidence="7">
    <name type="scientific">Aspergillus arachidicola</name>
    <dbReference type="NCBI Taxonomy" id="656916"/>
    <lineage>
        <taxon>Eukaryota</taxon>
        <taxon>Fungi</taxon>
        <taxon>Dikarya</taxon>
        <taxon>Ascomycota</taxon>
        <taxon>Pezizomycotina</taxon>
        <taxon>Eurotiomycetes</taxon>
        <taxon>Eurotiomycetidae</taxon>
        <taxon>Eurotiales</taxon>
        <taxon>Aspergillaceae</taxon>
        <taxon>Aspergillus</taxon>
        <taxon>Aspergillus subgen. Circumdati</taxon>
    </lineage>
</organism>
<evidence type="ECO:0000313" key="7">
    <source>
        <dbReference type="EMBL" id="KAE8334357.1"/>
    </source>
</evidence>
<dbReference type="InterPro" id="IPR020846">
    <property type="entry name" value="MFS_dom"/>
</dbReference>
<dbReference type="PROSITE" id="PS50850">
    <property type="entry name" value="MFS"/>
    <property type="match status" value="1"/>
</dbReference>
<feature type="domain" description="Major facilitator superfamily (MFS) profile" evidence="6">
    <location>
        <begin position="297"/>
        <end position="729"/>
    </location>
</feature>
<dbReference type="PANTHER" id="PTHR23502:SF142">
    <property type="entry name" value="ORF"/>
    <property type="match status" value="1"/>
</dbReference>
<evidence type="ECO:0000256" key="1">
    <source>
        <dbReference type="ARBA" id="ARBA00004141"/>
    </source>
</evidence>
<feature type="transmembrane region" description="Helical" evidence="5">
    <location>
        <begin position="568"/>
        <end position="587"/>
    </location>
</feature>
<feature type="transmembrane region" description="Helical" evidence="5">
    <location>
        <begin position="700"/>
        <end position="724"/>
    </location>
</feature>
<dbReference type="SUPFAM" id="SSF103473">
    <property type="entry name" value="MFS general substrate transporter"/>
    <property type="match status" value="1"/>
</dbReference>
<feature type="transmembrane region" description="Helical" evidence="5">
    <location>
        <begin position="456"/>
        <end position="482"/>
    </location>
</feature>
<feature type="transmembrane region" description="Helical" evidence="5">
    <location>
        <begin position="298"/>
        <end position="320"/>
    </location>
</feature>
<feature type="transmembrane region" description="Helical" evidence="5">
    <location>
        <begin position="332"/>
        <end position="354"/>
    </location>
</feature>
<dbReference type="CDD" id="cd17323">
    <property type="entry name" value="MFS_Tpo1_MDR_like"/>
    <property type="match status" value="1"/>
</dbReference>
<dbReference type="FunFam" id="1.20.1250.20:FF:000011">
    <property type="entry name" value="MFS multidrug transporter, putative"/>
    <property type="match status" value="1"/>
</dbReference>
<feature type="transmembrane region" description="Helical" evidence="5">
    <location>
        <begin position="361"/>
        <end position="380"/>
    </location>
</feature>
<dbReference type="PANTHER" id="PTHR23502">
    <property type="entry name" value="MAJOR FACILITATOR SUPERFAMILY"/>
    <property type="match status" value="1"/>
</dbReference>
<feature type="transmembrane region" description="Helical" evidence="5">
    <location>
        <begin position="673"/>
        <end position="694"/>
    </location>
</feature>
<dbReference type="EMBL" id="ML737291">
    <property type="protein sequence ID" value="KAE8334357.1"/>
    <property type="molecule type" value="Genomic_DNA"/>
</dbReference>
<protein>
    <submittedName>
        <fullName evidence="7">Major facilitator superfamily domain-containing protein</fullName>
    </submittedName>
</protein>
<reference evidence="7" key="1">
    <citation type="submission" date="2019-04" db="EMBL/GenBank/DDBJ databases">
        <title>Friends and foes A comparative genomics study of 23 Aspergillus species from section Flavi.</title>
        <authorList>
            <consortium name="DOE Joint Genome Institute"/>
            <person name="Kjaerbolling I."/>
            <person name="Vesth T."/>
            <person name="Frisvad J.C."/>
            <person name="Nybo J.L."/>
            <person name="Theobald S."/>
            <person name="Kildgaard S."/>
            <person name="Isbrandt T."/>
            <person name="Kuo A."/>
            <person name="Sato A."/>
            <person name="Lyhne E.K."/>
            <person name="Kogle M.E."/>
            <person name="Wiebenga A."/>
            <person name="Kun R.S."/>
            <person name="Lubbers R.J."/>
            <person name="Makela M.R."/>
            <person name="Barry K."/>
            <person name="Chovatia M."/>
            <person name="Clum A."/>
            <person name="Daum C."/>
            <person name="Haridas S."/>
            <person name="He G."/>
            <person name="LaButti K."/>
            <person name="Lipzen A."/>
            <person name="Mondo S."/>
            <person name="Riley R."/>
            <person name="Salamov A."/>
            <person name="Simmons B.A."/>
            <person name="Magnuson J.K."/>
            <person name="Henrissat B."/>
            <person name="Mortensen U.H."/>
            <person name="Larsen T.O."/>
            <person name="Devries R.P."/>
            <person name="Grigoriev I.V."/>
            <person name="Machida M."/>
            <person name="Baker S.E."/>
            <person name="Andersen M.R."/>
        </authorList>
    </citation>
    <scope>NUCLEOTIDE SEQUENCE</scope>
    <source>
        <strain evidence="7">CBS 117612</strain>
    </source>
</reference>
<dbReference type="AlphaFoldDB" id="A0A5N6XM77"/>
<evidence type="ECO:0000259" key="6">
    <source>
        <dbReference type="PROSITE" id="PS50850"/>
    </source>
</evidence>
<dbReference type="Pfam" id="PF07690">
    <property type="entry name" value="MFS_1"/>
    <property type="match status" value="1"/>
</dbReference>
<dbReference type="Proteomes" id="UP000325558">
    <property type="component" value="Unassembled WGS sequence"/>
</dbReference>
<keyword evidence="2 5" id="KW-0812">Transmembrane</keyword>